<comment type="caution">
    <text evidence="1">The sequence shown here is derived from an EMBL/GenBank/DDBJ whole genome shotgun (WGS) entry which is preliminary data.</text>
</comment>
<dbReference type="AlphaFoldDB" id="A0A645I211"/>
<organism evidence="1">
    <name type="scientific">bioreactor metagenome</name>
    <dbReference type="NCBI Taxonomy" id="1076179"/>
    <lineage>
        <taxon>unclassified sequences</taxon>
        <taxon>metagenomes</taxon>
        <taxon>ecological metagenomes</taxon>
    </lineage>
</organism>
<dbReference type="EMBL" id="VSSQ01100282">
    <property type="protein sequence ID" value="MPN42504.1"/>
    <property type="molecule type" value="Genomic_DNA"/>
</dbReference>
<name>A0A645I211_9ZZZZ</name>
<sequence length="145" mass="16272">MNLTDPNVLAQYKKENETKSASITAQRAEVLKELFLQYPSSSRVVSEYYQVNPNDNQVKIQYTRIQLNQLKGYISYIGQENLMSYFSKQINDMLRNVATVVGSTDSSVGTKLSALDLGLEIADTLGDKNLKIGYLEQIKAIDPTI</sequence>
<gene>
    <name evidence="1" type="ORF">SDC9_190061</name>
</gene>
<accession>A0A645I211</accession>
<proteinExistence type="predicted"/>
<reference evidence="1" key="1">
    <citation type="submission" date="2019-08" db="EMBL/GenBank/DDBJ databases">
        <authorList>
            <person name="Kucharzyk K."/>
            <person name="Murdoch R.W."/>
            <person name="Higgins S."/>
            <person name="Loffler F."/>
        </authorList>
    </citation>
    <scope>NUCLEOTIDE SEQUENCE</scope>
</reference>
<evidence type="ECO:0000313" key="1">
    <source>
        <dbReference type="EMBL" id="MPN42504.1"/>
    </source>
</evidence>
<protein>
    <submittedName>
        <fullName evidence="1">Uncharacterized protein</fullName>
    </submittedName>
</protein>